<protein>
    <submittedName>
        <fullName evidence="2">Uncharacterized protein</fullName>
    </submittedName>
</protein>
<dbReference type="EMBL" id="UYYB01107009">
    <property type="protein sequence ID" value="VDM79989.1"/>
    <property type="molecule type" value="Genomic_DNA"/>
</dbReference>
<organism evidence="2 3">
    <name type="scientific">Strongylus vulgaris</name>
    <name type="common">Blood worm</name>
    <dbReference type="NCBI Taxonomy" id="40348"/>
    <lineage>
        <taxon>Eukaryota</taxon>
        <taxon>Metazoa</taxon>
        <taxon>Ecdysozoa</taxon>
        <taxon>Nematoda</taxon>
        <taxon>Chromadorea</taxon>
        <taxon>Rhabditida</taxon>
        <taxon>Rhabditina</taxon>
        <taxon>Rhabditomorpha</taxon>
        <taxon>Strongyloidea</taxon>
        <taxon>Strongylidae</taxon>
        <taxon>Strongylus</taxon>
    </lineage>
</organism>
<evidence type="ECO:0000313" key="2">
    <source>
        <dbReference type="EMBL" id="VDM79989.1"/>
    </source>
</evidence>
<keyword evidence="1" id="KW-0472">Membrane</keyword>
<reference evidence="2 3" key="1">
    <citation type="submission" date="2018-11" db="EMBL/GenBank/DDBJ databases">
        <authorList>
            <consortium name="Pathogen Informatics"/>
        </authorList>
    </citation>
    <scope>NUCLEOTIDE SEQUENCE [LARGE SCALE GENOMIC DNA]</scope>
</reference>
<keyword evidence="1" id="KW-1133">Transmembrane helix</keyword>
<evidence type="ECO:0000256" key="1">
    <source>
        <dbReference type="SAM" id="Phobius"/>
    </source>
</evidence>
<name>A0A3P7JJN8_STRVU</name>
<dbReference type="Proteomes" id="UP000270094">
    <property type="component" value="Unassembled WGS sequence"/>
</dbReference>
<proteinExistence type="predicted"/>
<sequence>MLLKLANSPFADIDDKKISLKLRLIDLLTMLITNIISASLGGALLWGH</sequence>
<feature type="non-terminal residue" evidence="2">
    <location>
        <position position="48"/>
    </location>
</feature>
<evidence type="ECO:0000313" key="3">
    <source>
        <dbReference type="Proteomes" id="UP000270094"/>
    </source>
</evidence>
<feature type="transmembrane region" description="Helical" evidence="1">
    <location>
        <begin position="24"/>
        <end position="46"/>
    </location>
</feature>
<keyword evidence="3" id="KW-1185">Reference proteome</keyword>
<accession>A0A3P7JJN8</accession>
<dbReference type="AlphaFoldDB" id="A0A3P7JJN8"/>
<gene>
    <name evidence="2" type="ORF">SVUK_LOCUS14987</name>
</gene>
<keyword evidence="1" id="KW-0812">Transmembrane</keyword>